<dbReference type="SUPFAM" id="SSF48056">
    <property type="entry name" value="Di-copper centre-containing domain"/>
    <property type="match status" value="1"/>
</dbReference>
<accession>A0A5N5TDU5</accession>
<reference evidence="2 3" key="1">
    <citation type="journal article" date="2019" name="PLoS Biol.">
        <title>Sex chromosomes control vertical transmission of feminizing Wolbachia symbionts in an isopod.</title>
        <authorList>
            <person name="Becking T."/>
            <person name="Chebbi M.A."/>
            <person name="Giraud I."/>
            <person name="Moumen B."/>
            <person name="Laverre T."/>
            <person name="Caubet Y."/>
            <person name="Peccoud J."/>
            <person name="Gilbert C."/>
            <person name="Cordaux R."/>
        </authorList>
    </citation>
    <scope>NUCLEOTIDE SEQUENCE [LARGE SCALE GENOMIC DNA]</scope>
    <source>
        <strain evidence="2">ANa2</strain>
        <tissue evidence="2">Whole body excluding digestive tract and cuticle</tissue>
    </source>
</reference>
<dbReference type="InterPro" id="IPR000896">
    <property type="entry name" value="Hemocyanin/hexamerin_mid_dom"/>
</dbReference>
<dbReference type="Gene3D" id="1.10.1280.10">
    <property type="entry name" value="Di-copper center containing domain from catechol oxidase"/>
    <property type="match status" value="1"/>
</dbReference>
<comment type="caution">
    <text evidence="2">The sequence shown here is derived from an EMBL/GenBank/DDBJ whole genome shotgun (WGS) entry which is preliminary data.</text>
</comment>
<dbReference type="InterPro" id="IPR008922">
    <property type="entry name" value="Di-copper_centre_dom_sf"/>
</dbReference>
<dbReference type="InterPro" id="IPR013788">
    <property type="entry name" value="Hemocyanin/hexamerin"/>
</dbReference>
<proteinExistence type="predicted"/>
<evidence type="ECO:0000259" key="1">
    <source>
        <dbReference type="Pfam" id="PF00372"/>
    </source>
</evidence>
<dbReference type="PRINTS" id="PR00187">
    <property type="entry name" value="HAEMOCYANIN"/>
</dbReference>
<dbReference type="OrthoDB" id="8119704at2759"/>
<dbReference type="Pfam" id="PF00372">
    <property type="entry name" value="Hemocyanin_M"/>
    <property type="match status" value="1"/>
</dbReference>
<evidence type="ECO:0000313" key="3">
    <source>
        <dbReference type="Proteomes" id="UP000326759"/>
    </source>
</evidence>
<evidence type="ECO:0000313" key="2">
    <source>
        <dbReference type="EMBL" id="KAB7504397.1"/>
    </source>
</evidence>
<dbReference type="EMBL" id="SEYY01003252">
    <property type="protein sequence ID" value="KAB7504397.1"/>
    <property type="molecule type" value="Genomic_DNA"/>
</dbReference>
<dbReference type="PROSITE" id="PS00209">
    <property type="entry name" value="HEMOCYANIN_1"/>
    <property type="match status" value="1"/>
</dbReference>
<protein>
    <recommendedName>
        <fullName evidence="1">Hemocyanin middle domain-containing protein</fullName>
    </recommendedName>
</protein>
<organism evidence="2 3">
    <name type="scientific">Armadillidium nasatum</name>
    <dbReference type="NCBI Taxonomy" id="96803"/>
    <lineage>
        <taxon>Eukaryota</taxon>
        <taxon>Metazoa</taxon>
        <taxon>Ecdysozoa</taxon>
        <taxon>Arthropoda</taxon>
        <taxon>Crustacea</taxon>
        <taxon>Multicrustacea</taxon>
        <taxon>Malacostraca</taxon>
        <taxon>Eumalacostraca</taxon>
        <taxon>Peracarida</taxon>
        <taxon>Isopoda</taxon>
        <taxon>Oniscidea</taxon>
        <taxon>Crinocheta</taxon>
        <taxon>Armadillidiidae</taxon>
        <taxon>Armadillidium</taxon>
    </lineage>
</organism>
<sequence length="74" mass="8820">MLLYKSETLENSHHINSQTLKVLIKHIQLKLQTQGKFHMSFTSTKRNPEQRVAYFGEDIGLNVHHIIWHMDYPF</sequence>
<gene>
    <name evidence="2" type="ORF">Anas_10466</name>
</gene>
<name>A0A5N5TDU5_9CRUS</name>
<dbReference type="Proteomes" id="UP000326759">
    <property type="component" value="Unassembled WGS sequence"/>
</dbReference>
<feature type="domain" description="Hemocyanin middle" evidence="1">
    <location>
        <begin position="27"/>
        <end position="74"/>
    </location>
</feature>
<keyword evidence="3" id="KW-1185">Reference proteome</keyword>
<dbReference type="AlphaFoldDB" id="A0A5N5TDU5"/>